<reference evidence="1 2" key="1">
    <citation type="submission" date="2019-05" db="EMBL/GenBank/DDBJ databases">
        <authorList>
            <consortium name="Science for Life Laboratories"/>
        </authorList>
    </citation>
    <scope>NUCLEOTIDE SEQUENCE [LARGE SCALE GENOMIC DNA]</scope>
    <source>
        <strain evidence="1">Soil9</strain>
    </source>
</reference>
<keyword evidence="2" id="KW-1185">Reference proteome</keyword>
<evidence type="ECO:0000313" key="2">
    <source>
        <dbReference type="Proteomes" id="UP000464178"/>
    </source>
</evidence>
<proteinExistence type="predicted"/>
<dbReference type="RefSeq" id="WP_162668736.1">
    <property type="nucleotide sequence ID" value="NZ_LR593886.1"/>
</dbReference>
<dbReference type="KEGG" id="gms:SOIL9_35870"/>
<dbReference type="Proteomes" id="UP000464178">
    <property type="component" value="Chromosome"/>
</dbReference>
<name>A0A6P2CZZ3_9BACT</name>
<accession>A0A6P2CZZ3</accession>
<organism evidence="1 2">
    <name type="scientific">Gemmata massiliana</name>
    <dbReference type="NCBI Taxonomy" id="1210884"/>
    <lineage>
        <taxon>Bacteria</taxon>
        <taxon>Pseudomonadati</taxon>
        <taxon>Planctomycetota</taxon>
        <taxon>Planctomycetia</taxon>
        <taxon>Gemmatales</taxon>
        <taxon>Gemmataceae</taxon>
        <taxon>Gemmata</taxon>
    </lineage>
</organism>
<evidence type="ECO:0000313" key="1">
    <source>
        <dbReference type="EMBL" id="VTR94127.1"/>
    </source>
</evidence>
<protein>
    <submittedName>
        <fullName evidence="1">Uncharacterized protein</fullName>
    </submittedName>
</protein>
<dbReference type="EMBL" id="LR593886">
    <property type="protein sequence ID" value="VTR94127.1"/>
    <property type="molecule type" value="Genomic_DNA"/>
</dbReference>
<gene>
    <name evidence="1" type="ORF">SOIL9_35870</name>
</gene>
<sequence>MGRGLSPLQRYILTEAGKYPRLYYADILEGYFKWKPVRPIRRYKAGEVLPSAMGFPSLTIGPEDDGGIKDLGSQNFSRQAIGEAVYSKTMATLSRSCLRLGERGLVTCLTGTRSHWSGVEITDAGREWLSVNSSATLR</sequence>
<dbReference type="AlphaFoldDB" id="A0A6P2CZZ3"/>